<gene>
    <name evidence="5" type="ORF">MEDL_59688</name>
</gene>
<keyword evidence="2" id="KW-0547">Nucleotide-binding</keyword>
<proteinExistence type="inferred from homology"/>
<dbReference type="GO" id="GO:0005525">
    <property type="term" value="F:GTP binding"/>
    <property type="evidence" value="ECO:0007669"/>
    <property type="project" value="UniProtKB-KW"/>
</dbReference>
<keyword evidence="3" id="KW-0342">GTP-binding</keyword>
<dbReference type="InterPro" id="IPR027417">
    <property type="entry name" value="P-loop_NTPase"/>
</dbReference>
<name>A0A8S3UUE0_MYTED</name>
<dbReference type="PANTHER" id="PTHR10903">
    <property type="entry name" value="GTPASE, IMAP FAMILY MEMBER-RELATED"/>
    <property type="match status" value="1"/>
</dbReference>
<accession>A0A8S3UUE0</accession>
<evidence type="ECO:0000313" key="5">
    <source>
        <dbReference type="EMBL" id="CAG2247712.1"/>
    </source>
</evidence>
<dbReference type="PANTHER" id="PTHR10903:SF184">
    <property type="entry name" value="GTP-BINDING PROTEIN A"/>
    <property type="match status" value="1"/>
</dbReference>
<comment type="similarity">
    <text evidence="1">Belongs to the TRAFAC class TrmE-Era-EngA-EngB-Septin-like GTPase superfamily. AIG1/Toc34/Toc159-like paraseptin GTPase family. IAN subfamily.</text>
</comment>
<dbReference type="SUPFAM" id="SSF52540">
    <property type="entry name" value="P-loop containing nucleoside triphosphate hydrolases"/>
    <property type="match status" value="1"/>
</dbReference>
<sequence length="208" mass="23741">MSKNELRVVLVGKTGSGKSATGNTIAGKEVFLSALSADSVTTDSIGKSVKVDGRYMYIIDTPGIFCASDDQIKVETEIKRCIYLGAPKIHAVLFTIEVKRFSLEDQECFEKFLSFFGPSMKERVIIVFTRCDELIRDKQSLDDFIDKSKPLREFVMKCGGRKIGFNNQLEWEYRRQQVYYLKCMIENLETVHQFSEKVSSMEQKNPLS</sequence>
<dbReference type="Gene3D" id="3.40.50.300">
    <property type="entry name" value="P-loop containing nucleotide triphosphate hydrolases"/>
    <property type="match status" value="1"/>
</dbReference>
<comment type="caution">
    <text evidence="5">The sequence shown here is derived from an EMBL/GenBank/DDBJ whole genome shotgun (WGS) entry which is preliminary data.</text>
</comment>
<dbReference type="InterPro" id="IPR045058">
    <property type="entry name" value="GIMA/IAN/Toc"/>
</dbReference>
<evidence type="ECO:0000259" key="4">
    <source>
        <dbReference type="PROSITE" id="PS51720"/>
    </source>
</evidence>
<dbReference type="AlphaFoldDB" id="A0A8S3UUE0"/>
<protein>
    <submittedName>
        <fullName evidence="5">GTPase IMAP family member 7</fullName>
    </submittedName>
</protein>
<reference evidence="5" key="1">
    <citation type="submission" date="2021-03" db="EMBL/GenBank/DDBJ databases">
        <authorList>
            <person name="Bekaert M."/>
        </authorList>
    </citation>
    <scope>NUCLEOTIDE SEQUENCE</scope>
</reference>
<dbReference type="Pfam" id="PF04548">
    <property type="entry name" value="AIG1"/>
    <property type="match status" value="1"/>
</dbReference>
<evidence type="ECO:0000256" key="1">
    <source>
        <dbReference type="ARBA" id="ARBA00008535"/>
    </source>
</evidence>
<evidence type="ECO:0000256" key="3">
    <source>
        <dbReference type="ARBA" id="ARBA00023134"/>
    </source>
</evidence>
<dbReference type="PROSITE" id="PS51720">
    <property type="entry name" value="G_AIG1"/>
    <property type="match status" value="1"/>
</dbReference>
<organism evidence="5 6">
    <name type="scientific">Mytilus edulis</name>
    <name type="common">Blue mussel</name>
    <dbReference type="NCBI Taxonomy" id="6550"/>
    <lineage>
        <taxon>Eukaryota</taxon>
        <taxon>Metazoa</taxon>
        <taxon>Spiralia</taxon>
        <taxon>Lophotrochozoa</taxon>
        <taxon>Mollusca</taxon>
        <taxon>Bivalvia</taxon>
        <taxon>Autobranchia</taxon>
        <taxon>Pteriomorphia</taxon>
        <taxon>Mytilida</taxon>
        <taxon>Mytiloidea</taxon>
        <taxon>Mytilidae</taxon>
        <taxon>Mytilinae</taxon>
        <taxon>Mytilus</taxon>
    </lineage>
</organism>
<evidence type="ECO:0000256" key="2">
    <source>
        <dbReference type="ARBA" id="ARBA00022741"/>
    </source>
</evidence>
<dbReference type="EMBL" id="CAJPWZ010002914">
    <property type="protein sequence ID" value="CAG2247712.1"/>
    <property type="molecule type" value="Genomic_DNA"/>
</dbReference>
<dbReference type="Proteomes" id="UP000683360">
    <property type="component" value="Unassembled WGS sequence"/>
</dbReference>
<dbReference type="FunFam" id="3.40.50.300:FF:000366">
    <property type="entry name" value="GTPase, IMAP family member 2"/>
    <property type="match status" value="1"/>
</dbReference>
<evidence type="ECO:0000313" key="6">
    <source>
        <dbReference type="Proteomes" id="UP000683360"/>
    </source>
</evidence>
<dbReference type="InterPro" id="IPR006703">
    <property type="entry name" value="G_AIG1"/>
</dbReference>
<feature type="domain" description="AIG1-type G" evidence="4">
    <location>
        <begin position="3"/>
        <end position="206"/>
    </location>
</feature>
<keyword evidence="6" id="KW-1185">Reference proteome</keyword>
<dbReference type="OrthoDB" id="431287at2759"/>